<gene>
    <name evidence="3" type="ORF">WI372_12355</name>
</gene>
<comment type="caution">
    <text evidence="3">The sequence shown here is derived from an EMBL/GenBank/DDBJ whole genome shotgun (WGS) entry which is preliminary data.</text>
</comment>
<reference evidence="3 4" key="1">
    <citation type="submission" date="2024-02" db="EMBL/GenBank/DDBJ databases">
        <title>A novel Gemmatimonadota bacterium.</title>
        <authorList>
            <person name="Du Z.-J."/>
            <person name="Ye Y.-Q."/>
        </authorList>
    </citation>
    <scope>NUCLEOTIDE SEQUENCE [LARGE SCALE GENOMIC DNA]</scope>
    <source>
        <strain evidence="3 4">DH-20</strain>
    </source>
</reference>
<dbReference type="SMART" id="SM00060">
    <property type="entry name" value="FN3"/>
    <property type="match status" value="1"/>
</dbReference>
<dbReference type="PROSITE" id="PS50853">
    <property type="entry name" value="FN3"/>
    <property type="match status" value="1"/>
</dbReference>
<feature type="signal peptide" evidence="1">
    <location>
        <begin position="1"/>
        <end position="19"/>
    </location>
</feature>
<dbReference type="EMBL" id="JBBHLI010000007">
    <property type="protein sequence ID" value="MEK9501774.1"/>
    <property type="molecule type" value="Genomic_DNA"/>
</dbReference>
<dbReference type="PANTHER" id="PTHR41339:SF1">
    <property type="entry name" value="SECRETED PROTEIN"/>
    <property type="match status" value="1"/>
</dbReference>
<organism evidence="3 4">
    <name type="scientific">Gaopeijia maritima</name>
    <dbReference type="NCBI Taxonomy" id="3119007"/>
    <lineage>
        <taxon>Bacteria</taxon>
        <taxon>Pseudomonadati</taxon>
        <taxon>Gemmatimonadota</taxon>
        <taxon>Longimicrobiia</taxon>
        <taxon>Gaopeijiales</taxon>
        <taxon>Gaopeijiaceae</taxon>
        <taxon>Gaopeijia</taxon>
    </lineage>
</organism>
<proteinExistence type="predicted"/>
<accession>A0ABU9EAS7</accession>
<evidence type="ECO:0000313" key="3">
    <source>
        <dbReference type="EMBL" id="MEK9501774.1"/>
    </source>
</evidence>
<dbReference type="InterPro" id="IPR003961">
    <property type="entry name" value="FN3_dom"/>
</dbReference>
<dbReference type="RefSeq" id="WP_405278795.1">
    <property type="nucleotide sequence ID" value="NZ_CP144380.1"/>
</dbReference>
<dbReference type="SUPFAM" id="SSF49265">
    <property type="entry name" value="Fibronectin type III"/>
    <property type="match status" value="1"/>
</dbReference>
<dbReference type="InterPro" id="IPR013783">
    <property type="entry name" value="Ig-like_fold"/>
</dbReference>
<dbReference type="PANTHER" id="PTHR41339">
    <property type="entry name" value="LIPL48"/>
    <property type="match status" value="1"/>
</dbReference>
<dbReference type="Pfam" id="PF00041">
    <property type="entry name" value="fn3"/>
    <property type="match status" value="1"/>
</dbReference>
<keyword evidence="4" id="KW-1185">Reference proteome</keyword>
<dbReference type="InterPro" id="IPR036116">
    <property type="entry name" value="FN3_sf"/>
</dbReference>
<evidence type="ECO:0000256" key="1">
    <source>
        <dbReference type="SAM" id="SignalP"/>
    </source>
</evidence>
<dbReference type="Proteomes" id="UP001484239">
    <property type="component" value="Unassembled WGS sequence"/>
</dbReference>
<dbReference type="PROSITE" id="PS51257">
    <property type="entry name" value="PROKAR_LIPOPROTEIN"/>
    <property type="match status" value="1"/>
</dbReference>
<evidence type="ECO:0000313" key="4">
    <source>
        <dbReference type="Proteomes" id="UP001484239"/>
    </source>
</evidence>
<dbReference type="CDD" id="cd00063">
    <property type="entry name" value="FN3"/>
    <property type="match status" value="1"/>
</dbReference>
<sequence length="526" mass="54728">MFRSGRWILPALVATTVVAGACSDDDDPVDTTPDAPAAPVNVVVTEQDGDLMVSWGASTGADSYTVQRQVASSGSSFSTLAADLTATTYTDMTAAEGTGYNYRVIAIGEGGQSNPSDPAYGEIGVRAAVLGGTITGTRQLSADTTYTIAGLVIVEDGGELRIPAGTTLLGSTTVQPSAVIVRQGGQLYSEGTAAAPVVFTSDKVNGTPGRGDWGGVVLNGRSICNFPAGECVGEGNSGPYGGDQLDDNSGRIVYTRIEYAGYEVSFGNELNALTLNGVGSETEIHHVQTHFGSDDGFEWFGGTVNAKYLLATGISDDSFDYSTGWQGKGQFWIAQQDPNDADNGFEVDGNEDNFDNTPYTEPTLFNITLIGKGPNGTGGTSGESTAGMLHRRGTGGQLNNIIVMGFERGLDIDNAETVARIGTGNFALQNSIIFSNAVNFDGDGDGIDEQAIFNTAGWNNREVDPGLTNPFDRSNPDFRPAAGSAATTGAASVPAGDDFFTAVDFVGAVGPGAEEWYKGWTRLTAN</sequence>
<evidence type="ECO:0000259" key="2">
    <source>
        <dbReference type="PROSITE" id="PS50853"/>
    </source>
</evidence>
<feature type="domain" description="Fibronectin type-III" evidence="2">
    <location>
        <begin position="35"/>
        <end position="128"/>
    </location>
</feature>
<name>A0ABU9EAS7_9BACT</name>
<dbReference type="Gene3D" id="2.60.40.10">
    <property type="entry name" value="Immunoglobulins"/>
    <property type="match status" value="1"/>
</dbReference>
<feature type="chain" id="PRO_5045373782" evidence="1">
    <location>
        <begin position="20"/>
        <end position="526"/>
    </location>
</feature>
<protein>
    <submittedName>
        <fullName evidence="3">Fibronectin type III domain-containing protein</fullName>
    </submittedName>
</protein>
<keyword evidence="1" id="KW-0732">Signal</keyword>